<evidence type="ECO:0000256" key="5">
    <source>
        <dbReference type="ARBA" id="ARBA00022722"/>
    </source>
</evidence>
<comment type="caution">
    <text evidence="8">The sequence shown here is derived from an EMBL/GenBank/DDBJ whole genome shotgun (WGS) entry which is preliminary data.</text>
</comment>
<dbReference type="GO" id="GO:0003723">
    <property type="term" value="F:RNA binding"/>
    <property type="evidence" value="ECO:0007669"/>
    <property type="project" value="InterPro"/>
</dbReference>
<evidence type="ECO:0000313" key="9">
    <source>
        <dbReference type="Proteomes" id="UP000272490"/>
    </source>
</evidence>
<evidence type="ECO:0000313" key="8">
    <source>
        <dbReference type="EMBL" id="RRJ26772.1"/>
    </source>
</evidence>
<evidence type="ECO:0000256" key="2">
    <source>
        <dbReference type="ARBA" id="ARBA00009006"/>
    </source>
</evidence>
<dbReference type="Proteomes" id="UP000272490">
    <property type="component" value="Unassembled WGS sequence"/>
</dbReference>
<dbReference type="EMBL" id="RRCO01000001">
    <property type="protein sequence ID" value="RRJ26772.1"/>
    <property type="molecule type" value="Genomic_DNA"/>
</dbReference>
<comment type="subcellular location">
    <subcellularLocation>
        <location evidence="1">Secreted</location>
    </subcellularLocation>
</comment>
<dbReference type="InterPro" id="IPR001887">
    <property type="entry name" value="Barnase"/>
</dbReference>
<protein>
    <recommendedName>
        <fullName evidence="3">Ribonuclease</fullName>
    </recommendedName>
</protein>
<evidence type="ECO:0000256" key="7">
    <source>
        <dbReference type="SAM" id="MobiDB-lite"/>
    </source>
</evidence>
<dbReference type="AlphaFoldDB" id="A0A3P3QZX7"/>
<name>A0A3P3QZX7_9FIRM</name>
<dbReference type="InterPro" id="IPR016191">
    <property type="entry name" value="Ribonuclease/ribotoxin"/>
</dbReference>
<dbReference type="InterPro" id="IPR000026">
    <property type="entry name" value="N1-like"/>
</dbReference>
<keyword evidence="5" id="KW-0540">Nuclease</keyword>
<dbReference type="RefSeq" id="WP_128673142.1">
    <property type="nucleotide sequence ID" value="NZ_CP124777.1"/>
</dbReference>
<sequence>MTKKKKDGGSLLKKLLWWLPIIILGLMFALGACTRQEAKKESAKTESAKIESSKTESVKDGKNQSKYSTSEEETTTITESEEETLQESATEKEVQVEENGNYTSKEEVALYIHTYGKLPVNYITKKEAQDMGWDPSKGNLSDILPGMSIGGSAFGNYEGALPRANGRRYFECDIDYDGGYRGAKRLVYSNDGLVFYTEDHYNTFEQIY</sequence>
<gene>
    <name evidence="8" type="ORF">EHV10_01745</name>
</gene>
<dbReference type="Gene3D" id="3.10.450.30">
    <property type="entry name" value="Microbial ribonucleases"/>
    <property type="match status" value="1"/>
</dbReference>
<comment type="similarity">
    <text evidence="2">Belongs to the ribonuclease N1/T1 family.</text>
</comment>
<evidence type="ECO:0000256" key="4">
    <source>
        <dbReference type="ARBA" id="ARBA00022525"/>
    </source>
</evidence>
<evidence type="ECO:0000256" key="6">
    <source>
        <dbReference type="ARBA" id="ARBA00022801"/>
    </source>
</evidence>
<keyword evidence="9" id="KW-1185">Reference proteome</keyword>
<evidence type="ECO:0000256" key="1">
    <source>
        <dbReference type="ARBA" id="ARBA00004613"/>
    </source>
</evidence>
<dbReference type="GO" id="GO:0016787">
    <property type="term" value="F:hydrolase activity"/>
    <property type="evidence" value="ECO:0007669"/>
    <property type="project" value="UniProtKB-KW"/>
</dbReference>
<accession>A0A3P3QZX7</accession>
<dbReference type="OrthoDB" id="9803442at2"/>
<dbReference type="GO" id="GO:0004521">
    <property type="term" value="F:RNA endonuclease activity"/>
    <property type="evidence" value="ECO:0007669"/>
    <property type="project" value="InterPro"/>
</dbReference>
<evidence type="ECO:0000256" key="3">
    <source>
        <dbReference type="ARBA" id="ARBA00022214"/>
    </source>
</evidence>
<dbReference type="Pfam" id="PF00545">
    <property type="entry name" value="Ribonuclease"/>
    <property type="match status" value="1"/>
</dbReference>
<feature type="compositionally biased region" description="Acidic residues" evidence="7">
    <location>
        <begin position="70"/>
        <end position="85"/>
    </location>
</feature>
<dbReference type="PROSITE" id="PS51257">
    <property type="entry name" value="PROKAR_LIPOPROTEIN"/>
    <property type="match status" value="1"/>
</dbReference>
<dbReference type="PRINTS" id="PR00117">
    <property type="entry name" value="BARNASE"/>
</dbReference>
<reference evidence="8 9" key="1">
    <citation type="submission" date="2018-11" db="EMBL/GenBank/DDBJ databases">
        <title>Genome sequencing of Lachnoanaerobaculum sp. KCOM 2030 (= ChDC B114).</title>
        <authorList>
            <person name="Kook J.-K."/>
            <person name="Park S.-N."/>
            <person name="Lim Y.K."/>
        </authorList>
    </citation>
    <scope>NUCLEOTIDE SEQUENCE [LARGE SCALE GENOMIC DNA]</scope>
    <source>
        <strain evidence="8 9">KCOM 2030</strain>
    </source>
</reference>
<keyword evidence="4" id="KW-0964">Secreted</keyword>
<dbReference type="SUPFAM" id="SSF53933">
    <property type="entry name" value="Microbial ribonucleases"/>
    <property type="match status" value="1"/>
</dbReference>
<proteinExistence type="inferred from homology"/>
<dbReference type="GO" id="GO:0005576">
    <property type="term" value="C:extracellular region"/>
    <property type="evidence" value="ECO:0007669"/>
    <property type="project" value="UniProtKB-SubCell"/>
</dbReference>
<feature type="compositionally biased region" description="Basic and acidic residues" evidence="7">
    <location>
        <begin position="40"/>
        <end position="63"/>
    </location>
</feature>
<feature type="region of interest" description="Disordered" evidence="7">
    <location>
        <begin position="40"/>
        <end position="100"/>
    </location>
</feature>
<organism evidence="8 9">
    <name type="scientific">Lachnoanaerobaculum gingivalis</name>
    <dbReference type="NCBI Taxonomy" id="2490855"/>
    <lineage>
        <taxon>Bacteria</taxon>
        <taxon>Bacillati</taxon>
        <taxon>Bacillota</taxon>
        <taxon>Clostridia</taxon>
        <taxon>Lachnospirales</taxon>
        <taxon>Lachnospiraceae</taxon>
        <taxon>Lachnoanaerobaculum</taxon>
    </lineage>
</organism>
<keyword evidence="6" id="KW-0378">Hydrolase</keyword>